<evidence type="ECO:0000313" key="21">
    <source>
        <dbReference type="Proteomes" id="UP001558652"/>
    </source>
</evidence>
<comment type="catalytic activity">
    <reaction evidence="14">
        <text>indole-3-acetaldehyde + O2 + H2O = (indol-3-yl)acetate + H2O2 + H(+)</text>
        <dbReference type="Rhea" id="RHEA:16277"/>
        <dbReference type="ChEBI" id="CHEBI:15377"/>
        <dbReference type="ChEBI" id="CHEBI:15378"/>
        <dbReference type="ChEBI" id="CHEBI:15379"/>
        <dbReference type="ChEBI" id="CHEBI:16240"/>
        <dbReference type="ChEBI" id="CHEBI:18086"/>
        <dbReference type="ChEBI" id="CHEBI:30854"/>
        <dbReference type="EC" id="1.2.3.7"/>
    </reaction>
</comment>
<dbReference type="SUPFAM" id="SSF56176">
    <property type="entry name" value="FAD-binding/transporter-associated domain-like"/>
    <property type="match status" value="1"/>
</dbReference>
<reference evidence="20 21" key="1">
    <citation type="submission" date="2024-07" db="EMBL/GenBank/DDBJ databases">
        <title>Chromosome-level genome assembly of the water stick insect Ranatra chinensis (Heteroptera: Nepidae).</title>
        <authorList>
            <person name="Liu X."/>
        </authorList>
    </citation>
    <scope>NUCLEOTIDE SEQUENCE [LARGE SCALE GENOMIC DNA]</scope>
    <source>
        <strain evidence="20">Cailab_2021Rc</strain>
        <tissue evidence="20">Muscle</tissue>
    </source>
</reference>
<feature type="binding site" evidence="18">
    <location>
        <position position="72"/>
    </location>
    <ligand>
        <name>[2Fe-2S] cluster</name>
        <dbReference type="ChEBI" id="CHEBI:190135"/>
        <label>2</label>
    </ligand>
</feature>
<feature type="binding site" evidence="18">
    <location>
        <position position="7"/>
    </location>
    <ligand>
        <name>[2Fe-2S] cluster</name>
        <dbReference type="ChEBI" id="CHEBI:190135"/>
        <label>1</label>
    </ligand>
</feature>
<evidence type="ECO:0000256" key="2">
    <source>
        <dbReference type="ARBA" id="ARBA00006849"/>
    </source>
</evidence>
<dbReference type="InterPro" id="IPR005107">
    <property type="entry name" value="CO_DH_flav_C"/>
</dbReference>
<dbReference type="Pfam" id="PF01315">
    <property type="entry name" value="Ald_Xan_dh_C"/>
    <property type="match status" value="1"/>
</dbReference>
<feature type="binding site" evidence="18">
    <location>
        <position position="10"/>
    </location>
    <ligand>
        <name>[2Fe-2S] cluster</name>
        <dbReference type="ChEBI" id="CHEBI:190135"/>
        <label>1</label>
    </ligand>
</feature>
<evidence type="ECO:0000256" key="14">
    <source>
        <dbReference type="ARBA" id="ARBA00052415"/>
    </source>
</evidence>
<keyword evidence="6 18" id="KW-0001">2Fe-2S</keyword>
<dbReference type="PIRSF" id="PIRSF000127">
    <property type="entry name" value="Xanthine_DH"/>
    <property type="match status" value="1"/>
</dbReference>
<dbReference type="Gene3D" id="3.30.43.10">
    <property type="entry name" value="Uridine Diphospho-n-acetylenolpyruvylglucosamine Reductase, domain 2"/>
    <property type="match status" value="1"/>
</dbReference>
<keyword evidence="4 18" id="KW-0500">Molybdenum</keyword>
<evidence type="ECO:0000256" key="11">
    <source>
        <dbReference type="ARBA" id="ARBA00023014"/>
    </source>
</evidence>
<feature type="binding site" evidence="18">
    <location>
        <position position="75"/>
    </location>
    <ligand>
        <name>[2Fe-2S] cluster</name>
        <dbReference type="ChEBI" id="CHEBI:190135"/>
        <label>2</label>
    </ligand>
</feature>
<dbReference type="Pfam" id="PF01799">
    <property type="entry name" value="Fer2_2"/>
    <property type="match status" value="1"/>
</dbReference>
<dbReference type="InterPro" id="IPR037165">
    <property type="entry name" value="AldOxase/xan_DH_Mopterin-bd_sf"/>
</dbReference>
<dbReference type="SUPFAM" id="SSF47741">
    <property type="entry name" value="CO dehydrogenase ISP C-domain like"/>
    <property type="match status" value="1"/>
</dbReference>
<evidence type="ECO:0000256" key="9">
    <source>
        <dbReference type="ARBA" id="ARBA00023002"/>
    </source>
</evidence>
<dbReference type="FunFam" id="3.30.390.50:FF:000003">
    <property type="entry name" value="Aldehyde oxidase1"/>
    <property type="match status" value="1"/>
</dbReference>
<dbReference type="InterPro" id="IPR016169">
    <property type="entry name" value="FAD-bd_PCMH_sub2"/>
</dbReference>
<dbReference type="FunFam" id="3.90.1170.50:FF:000003">
    <property type="entry name" value="Aldehyde oxidase"/>
    <property type="match status" value="1"/>
</dbReference>
<evidence type="ECO:0000259" key="19">
    <source>
        <dbReference type="PROSITE" id="PS51387"/>
    </source>
</evidence>
<dbReference type="Gene3D" id="3.30.390.50">
    <property type="entry name" value="CO dehydrogenase flavoprotein, C-terminal domain"/>
    <property type="match status" value="1"/>
</dbReference>
<dbReference type="PROSITE" id="PS00197">
    <property type="entry name" value="2FE2S_FER_1"/>
    <property type="match status" value="1"/>
</dbReference>
<comment type="caution">
    <text evidence="20">The sequence shown here is derived from an EMBL/GenBank/DDBJ whole genome shotgun (WGS) entry which is preliminary data.</text>
</comment>
<dbReference type="Pfam" id="PF20256">
    <property type="entry name" value="MoCoBD_2"/>
    <property type="match status" value="1"/>
</dbReference>
<comment type="cofactor">
    <cofactor evidence="17">
        <name>FAD</name>
        <dbReference type="ChEBI" id="CHEBI:57692"/>
    </cofactor>
</comment>
<feature type="binding site" evidence="18">
    <location>
        <position position="706"/>
    </location>
    <ligand>
        <name>Mo-molybdopterin</name>
        <dbReference type="ChEBI" id="CHEBI:71302"/>
    </ligand>
    <ligandPart>
        <name>Mo</name>
        <dbReference type="ChEBI" id="CHEBI:28685"/>
    </ligandPart>
</feature>
<feature type="active site" description="Proton acceptor" evidence="16">
    <location>
        <position position="1176"/>
    </location>
</feature>
<comment type="subcellular location">
    <subcellularLocation>
        <location evidence="1">Peroxisome</location>
    </subcellularLocation>
</comment>
<dbReference type="SUPFAM" id="SSF56003">
    <property type="entry name" value="Molybdenum cofactor-binding domain"/>
    <property type="match status" value="1"/>
</dbReference>
<evidence type="ECO:0000256" key="12">
    <source>
        <dbReference type="ARBA" id="ARBA00023140"/>
    </source>
</evidence>
<evidence type="ECO:0000256" key="13">
    <source>
        <dbReference type="ARBA" id="ARBA00034078"/>
    </source>
</evidence>
<feature type="domain" description="FAD-binding PCMH-type" evidence="19">
    <location>
        <begin position="177"/>
        <end position="360"/>
    </location>
</feature>
<keyword evidence="8 17" id="KW-0274">FAD</keyword>
<dbReference type="InterPro" id="IPR046867">
    <property type="entry name" value="AldOxase/xan_DH_MoCoBD2"/>
</dbReference>
<dbReference type="Proteomes" id="UP001558652">
    <property type="component" value="Unassembled WGS sequence"/>
</dbReference>
<comment type="cofactor">
    <cofactor evidence="18">
        <name>[2Fe-2S] cluster</name>
        <dbReference type="ChEBI" id="CHEBI:190135"/>
    </cofactor>
    <text evidence="18">Binds 2 [2Fe-2S] clusters.</text>
</comment>
<evidence type="ECO:0000256" key="4">
    <source>
        <dbReference type="ARBA" id="ARBA00022505"/>
    </source>
</evidence>
<dbReference type="InterPro" id="IPR016166">
    <property type="entry name" value="FAD-bd_PCMH"/>
</dbReference>
<dbReference type="InterPro" id="IPR000674">
    <property type="entry name" value="Ald_Oxase/Xan_DH_a/b"/>
</dbReference>
<comment type="similarity">
    <text evidence="2">Belongs to the xanthine dehydrogenase family.</text>
</comment>
<dbReference type="SMART" id="SM01008">
    <property type="entry name" value="Ald_Xan_dh_C"/>
    <property type="match status" value="1"/>
</dbReference>
<feature type="binding site" evidence="18">
    <location>
        <position position="2"/>
    </location>
    <ligand>
        <name>[2Fe-2S] cluster</name>
        <dbReference type="ChEBI" id="CHEBI:190135"/>
        <label>1</label>
    </ligand>
</feature>
<dbReference type="EMBL" id="JBFDAA010000001">
    <property type="protein sequence ID" value="KAL1140403.1"/>
    <property type="molecule type" value="Genomic_DNA"/>
</dbReference>
<dbReference type="InterPro" id="IPR036884">
    <property type="entry name" value="2Fe-2S-bd_dom_sf"/>
</dbReference>
<dbReference type="FunFam" id="3.30.465.10:FF:000013">
    <property type="entry name" value="Aldehyde oxidase"/>
    <property type="match status" value="1"/>
</dbReference>
<dbReference type="PANTHER" id="PTHR11908:SF132">
    <property type="entry name" value="ALDEHYDE OXIDASE 1-RELATED"/>
    <property type="match status" value="1"/>
</dbReference>
<accession>A0ABD0YWR6</accession>
<comment type="cofactor">
    <cofactor evidence="18">
        <name>Mo-molybdopterin</name>
        <dbReference type="ChEBI" id="CHEBI:71302"/>
    </cofactor>
    <text evidence="18">Binds 1 Mo-molybdopterin (Mo-MPT) cofactor per subunit.</text>
</comment>
<evidence type="ECO:0000256" key="18">
    <source>
        <dbReference type="PIRSR" id="PIRSR000127-3"/>
    </source>
</evidence>
<gene>
    <name evidence="20" type="ORF">AAG570_000335</name>
</gene>
<evidence type="ECO:0000256" key="10">
    <source>
        <dbReference type="ARBA" id="ARBA00023004"/>
    </source>
</evidence>
<organism evidence="20 21">
    <name type="scientific">Ranatra chinensis</name>
    <dbReference type="NCBI Taxonomy" id="642074"/>
    <lineage>
        <taxon>Eukaryota</taxon>
        <taxon>Metazoa</taxon>
        <taxon>Ecdysozoa</taxon>
        <taxon>Arthropoda</taxon>
        <taxon>Hexapoda</taxon>
        <taxon>Insecta</taxon>
        <taxon>Pterygota</taxon>
        <taxon>Neoptera</taxon>
        <taxon>Paraneoptera</taxon>
        <taxon>Hemiptera</taxon>
        <taxon>Heteroptera</taxon>
        <taxon>Panheteroptera</taxon>
        <taxon>Nepomorpha</taxon>
        <taxon>Nepidae</taxon>
        <taxon>Ranatrinae</taxon>
        <taxon>Ranatra</taxon>
    </lineage>
</organism>
<evidence type="ECO:0000256" key="17">
    <source>
        <dbReference type="PIRSR" id="PIRSR000127-2"/>
    </source>
</evidence>
<dbReference type="InterPro" id="IPR036683">
    <property type="entry name" value="CO_DH_flav_C_dom_sf"/>
</dbReference>
<dbReference type="SUPFAM" id="SSF55447">
    <property type="entry name" value="CO dehydrogenase flavoprotein C-terminal domain-like"/>
    <property type="match status" value="1"/>
</dbReference>
<evidence type="ECO:0000256" key="15">
    <source>
        <dbReference type="ARBA" id="ARBA00072265"/>
    </source>
</evidence>
<comment type="cofactor">
    <cofactor evidence="13">
        <name>[2Fe-2S] cluster</name>
        <dbReference type="ChEBI" id="CHEBI:190135"/>
    </cofactor>
</comment>
<dbReference type="GO" id="GO:0051537">
    <property type="term" value="F:2 iron, 2 sulfur cluster binding"/>
    <property type="evidence" value="ECO:0007669"/>
    <property type="project" value="UniProtKB-KW"/>
</dbReference>
<evidence type="ECO:0000256" key="16">
    <source>
        <dbReference type="PIRSR" id="PIRSR000127-1"/>
    </source>
</evidence>
<dbReference type="FunFam" id="3.30.365.10:FF:000001">
    <property type="entry name" value="Xanthine dehydrogenase oxidase"/>
    <property type="match status" value="1"/>
</dbReference>
<evidence type="ECO:0000256" key="6">
    <source>
        <dbReference type="ARBA" id="ARBA00022714"/>
    </source>
</evidence>
<evidence type="ECO:0000256" key="7">
    <source>
        <dbReference type="ARBA" id="ARBA00022723"/>
    </source>
</evidence>
<feature type="binding site" evidence="18">
    <location>
        <position position="107"/>
    </location>
    <ligand>
        <name>[2Fe-2S] cluster</name>
        <dbReference type="ChEBI" id="CHEBI:190135"/>
        <label>2</label>
    </ligand>
</feature>
<dbReference type="Gene3D" id="1.10.150.120">
    <property type="entry name" value="[2Fe-2S]-binding domain"/>
    <property type="match status" value="1"/>
</dbReference>
<dbReference type="AlphaFoldDB" id="A0ABD0YWR6"/>
<dbReference type="Pfam" id="PF00941">
    <property type="entry name" value="FAD_binding_5"/>
    <property type="match status" value="1"/>
</dbReference>
<keyword evidence="11 18" id="KW-0411">Iron-sulfur</keyword>
<feature type="binding site" evidence="18">
    <location>
        <position position="849"/>
    </location>
    <ligand>
        <name>Mo-molybdopterin</name>
        <dbReference type="ChEBI" id="CHEBI:71302"/>
    </ligand>
    <ligandPart>
        <name>Mo</name>
        <dbReference type="ChEBI" id="CHEBI:28685"/>
    </ligandPart>
</feature>
<dbReference type="SMART" id="SM01092">
    <property type="entry name" value="CO_deh_flav_C"/>
    <property type="match status" value="1"/>
</dbReference>
<dbReference type="PROSITE" id="PS51387">
    <property type="entry name" value="FAD_PCMH"/>
    <property type="match status" value="1"/>
</dbReference>
<dbReference type="FunFam" id="3.30.365.10:FF:000008">
    <property type="entry name" value="Aldehyde oxidase1"/>
    <property type="match status" value="1"/>
</dbReference>
<dbReference type="InterPro" id="IPR036318">
    <property type="entry name" value="FAD-bd_PCMH-like_sf"/>
</dbReference>
<evidence type="ECO:0000256" key="8">
    <source>
        <dbReference type="ARBA" id="ARBA00022827"/>
    </source>
</evidence>
<keyword evidence="7 18" id="KW-0479">Metal-binding</keyword>
<keyword evidence="12" id="KW-0576">Peroxisome</keyword>
<evidence type="ECO:0000256" key="3">
    <source>
        <dbReference type="ARBA" id="ARBA00011738"/>
    </source>
</evidence>
<dbReference type="InterPro" id="IPR006058">
    <property type="entry name" value="2Fe2S_fd_BS"/>
</dbReference>
<keyword evidence="5" id="KW-0285">Flavoprotein</keyword>
<dbReference type="Gene3D" id="3.30.465.10">
    <property type="match status" value="1"/>
</dbReference>
<dbReference type="GO" id="GO:0046872">
    <property type="term" value="F:metal ion binding"/>
    <property type="evidence" value="ECO:0007669"/>
    <property type="project" value="UniProtKB-KW"/>
</dbReference>
<feature type="binding site" evidence="18">
    <location>
        <position position="32"/>
    </location>
    <ligand>
        <name>[2Fe-2S] cluster</name>
        <dbReference type="ChEBI" id="CHEBI:190135"/>
        <label>1</label>
    </ligand>
</feature>
<feature type="binding site" evidence="18">
    <location>
        <position position="109"/>
    </location>
    <ligand>
        <name>[2Fe-2S] cluster</name>
        <dbReference type="ChEBI" id="CHEBI:190135"/>
        <label>2</label>
    </ligand>
</feature>
<dbReference type="GO" id="GO:0005777">
    <property type="term" value="C:peroxisome"/>
    <property type="evidence" value="ECO:0007669"/>
    <property type="project" value="UniProtKB-SubCell"/>
</dbReference>
<sequence>MCLEGGCGACIVSVQSPHSLSARMKHYSVNSCLVPIFACHGWSITTVEGIGSKDAGYHQVQKRLAAGNGTQCGYCTPGMIMNMYSLLCQNPKITMKEVEDSFGGNICRCTGYRPILDAFKSLASDAPKELTQKLADIEDLMCPKLDKTCEGKCGQTCHTNYPLTNVTLPTKSLRFQLKDNGAEWYRPSSKKEVFEIFDMIEDKTYRLVAGNTGHGVYREEEAFQVYIDINGVSELHGFESKSDVIELGANINLTEAMNLFYDIAKAQPLKYEYCKTLADHIDLIANVPVRNIGTFAGNLMMKHRHREFPSDIFLFLETVGAVLIIEELSGIEKTMELLQYLESDMNKKLITKIILPAHDSSVYIIQSYKIMPRAQNAHAYVNAGFMVKVDKKDKFRVTERPTILFGGISPLFLHADKTEDYLEGKCLMDNSVLKGALESIESQLHPDHILPDASPAYRKGLAQSLFYKFVLSLNPDAVRPSYRSGGFLLDRPLSSGKQEFDTDRNIWPLNKPIPKIEALIQCSGEAEYTNDVPNLPNELWGQLVLCDKAVAELNKIDPSEALKIPGVVAFFTAKDIPGKNNFVPIGFFYTEPEPVFVENKTMYAGQAVGVIVAESHSLAIKASKKVHITYGKCDSVLNDARKIINENITSRIKEYAKIEPKEKKDNVKYKIKGMWDIKSQYHYTMETLSCVAIPTEDGLDVYPATQWPASVQEAISEVLAISENSINIRVRRLGGAYGAKISRTNHTSVVAALAAYLLHRPIRMVLNMETNMEWAGKRFPVLSNYEAGVSDTGEIQYLGVKIYQDEGHAANDSAIYSTIHHFPNAYNSNTWTVTGYGVKTDSACNTWCRSPGSTEAICLIENIMEHIAKIVKKDPIEVRLSNMTSENNPLPQMILDMKKSSDYDTRVAEIQAFNDANRWKKRGISMVVMNYPFDYYGNFYAMVSIFGNDGTVAISHGGIEMGQGLNTKAAQVAAYILGIDLEMISIKPTTTLISPNNMNTGGSFGSESVAYAVKTCCEELNQRLQPTKDKLGPKASWEEVIKTARNDLINLNCSYMFTKRDNVKAYPIYGIGVTEVEIDLLTGQYHTKRVDLMEDAGQSMSPEVDVGQVEGAFVMGLGYFTSEELIYMNETGSLLTNRTWNYKPPGCKDIPIDFRVTLRKNSVNPVGVLRSKATGEPPLCMSCSVVFAIRNAVESGRRDSGQPVDDWFMIEQPCTAERIWLGSLNKIDAYKLS</sequence>
<feature type="binding site" evidence="18">
    <location>
        <position position="1002"/>
    </location>
    <ligand>
        <name>Mo-molybdopterin</name>
        <dbReference type="ChEBI" id="CHEBI:71302"/>
    </ligand>
    <ligandPart>
        <name>Mo</name>
        <dbReference type="ChEBI" id="CHEBI:28685"/>
    </ligandPart>
</feature>
<dbReference type="SUPFAM" id="SSF54665">
    <property type="entry name" value="CO dehydrogenase molybdoprotein N-domain-like"/>
    <property type="match status" value="1"/>
</dbReference>
<dbReference type="GO" id="GO:0050302">
    <property type="term" value="F:indole-3-acetaldehyde oxidase activity"/>
    <property type="evidence" value="ECO:0007669"/>
    <property type="project" value="UniProtKB-EC"/>
</dbReference>
<dbReference type="InterPro" id="IPR002888">
    <property type="entry name" value="2Fe-2S-bd"/>
</dbReference>
<keyword evidence="21" id="KW-1185">Reference proteome</keyword>
<dbReference type="InterPro" id="IPR012675">
    <property type="entry name" value="Beta-grasp_dom_sf"/>
</dbReference>
<dbReference type="InterPro" id="IPR016167">
    <property type="entry name" value="FAD-bd_PCMH_sub1"/>
</dbReference>
<dbReference type="InterPro" id="IPR008274">
    <property type="entry name" value="AldOxase/xan_DH_MoCoBD1"/>
</dbReference>
<proteinExistence type="inferred from homology"/>
<dbReference type="Gene3D" id="3.90.1170.50">
    <property type="entry name" value="Aldehyde oxidase/xanthine dehydrogenase, a/b hammerhead"/>
    <property type="match status" value="1"/>
</dbReference>
<dbReference type="Pfam" id="PF03450">
    <property type="entry name" value="CO_deh_flav_C"/>
    <property type="match status" value="1"/>
</dbReference>
<dbReference type="Pfam" id="PF02738">
    <property type="entry name" value="MoCoBD_1"/>
    <property type="match status" value="1"/>
</dbReference>
<comment type="subunit">
    <text evidence="3">Homodimer.</text>
</comment>
<feature type="binding site" evidence="17">
    <location>
        <position position="369"/>
    </location>
    <ligand>
        <name>FAD</name>
        <dbReference type="ChEBI" id="CHEBI:57692"/>
    </ligand>
</feature>
<dbReference type="PANTHER" id="PTHR11908">
    <property type="entry name" value="XANTHINE DEHYDROGENASE"/>
    <property type="match status" value="1"/>
</dbReference>
<protein>
    <recommendedName>
        <fullName evidence="15">Indole-3-acetaldehyde oxidase</fullName>
    </recommendedName>
</protein>
<keyword evidence="10 18" id="KW-0408">Iron</keyword>
<dbReference type="InterPro" id="IPR016208">
    <property type="entry name" value="Ald_Oxase/xanthine_DH-like"/>
</dbReference>
<dbReference type="Gene3D" id="3.10.20.30">
    <property type="match status" value="1"/>
</dbReference>
<dbReference type="InterPro" id="IPR002346">
    <property type="entry name" value="Mopterin_DH_FAD-bd"/>
</dbReference>
<keyword evidence="9" id="KW-0560">Oxidoreductase</keyword>
<evidence type="ECO:0000313" key="20">
    <source>
        <dbReference type="EMBL" id="KAL1140403.1"/>
    </source>
</evidence>
<evidence type="ECO:0000256" key="1">
    <source>
        <dbReference type="ARBA" id="ARBA00004275"/>
    </source>
</evidence>
<evidence type="ECO:0000256" key="5">
    <source>
        <dbReference type="ARBA" id="ARBA00022630"/>
    </source>
</evidence>
<dbReference type="InterPro" id="IPR036010">
    <property type="entry name" value="2Fe-2S_ferredoxin-like_sf"/>
</dbReference>
<name>A0ABD0YWR6_9HEMI</name>
<dbReference type="Gene3D" id="3.30.365.10">
    <property type="entry name" value="Aldehyde oxidase/xanthine dehydrogenase, molybdopterin binding domain"/>
    <property type="match status" value="4"/>
</dbReference>
<dbReference type="InterPro" id="IPR036856">
    <property type="entry name" value="Ald_Oxase/Xan_DH_a/b_sf"/>
</dbReference>
<dbReference type="SUPFAM" id="SSF54292">
    <property type="entry name" value="2Fe-2S ferredoxin-like"/>
    <property type="match status" value="1"/>
</dbReference>